<evidence type="ECO:0000256" key="5">
    <source>
        <dbReference type="ARBA" id="ARBA00023145"/>
    </source>
</evidence>
<reference evidence="10" key="1">
    <citation type="journal article" date="2019" name="Immunogenetics">
        <title>Identification and characterization of the lamprey cathepsin genes.</title>
        <authorList>
            <person name="Wang D."/>
            <person name="Su P."/>
            <person name="Wang X."/>
            <person name="Liu K."/>
            <person name="Li C."/>
            <person name="Gao X."/>
            <person name="Lu J."/>
            <person name="Sun F."/>
            <person name="Li Q."/>
            <person name="Pang Y."/>
        </authorList>
    </citation>
    <scope>NUCLEOTIDE SEQUENCE</scope>
</reference>
<dbReference type="GO" id="GO:0008234">
    <property type="term" value="F:cysteine-type peptidase activity"/>
    <property type="evidence" value="ECO:0007669"/>
    <property type="project" value="UniProtKB-KW"/>
</dbReference>
<proteinExistence type="evidence at transcript level"/>
<feature type="signal peptide" evidence="7">
    <location>
        <begin position="1"/>
        <end position="22"/>
    </location>
</feature>
<dbReference type="GO" id="GO:0006508">
    <property type="term" value="P:proteolysis"/>
    <property type="evidence" value="ECO:0007669"/>
    <property type="project" value="UniProtKB-KW"/>
</dbReference>
<dbReference type="PANTHER" id="PTHR12411">
    <property type="entry name" value="CYSTEINE PROTEASE FAMILY C1-RELATED"/>
    <property type="match status" value="1"/>
</dbReference>
<evidence type="ECO:0000256" key="1">
    <source>
        <dbReference type="ARBA" id="ARBA00008455"/>
    </source>
</evidence>
<dbReference type="InterPro" id="IPR038765">
    <property type="entry name" value="Papain-like_cys_pep_sf"/>
</dbReference>
<feature type="domain" description="Peptidase C1A papain C-terminal" evidence="8">
    <location>
        <begin position="126"/>
        <end position="346"/>
    </location>
</feature>
<evidence type="ECO:0000313" key="10">
    <source>
        <dbReference type="EMBL" id="QCG74718.1"/>
    </source>
</evidence>
<dbReference type="SUPFAM" id="SSF54001">
    <property type="entry name" value="Cysteine proteinases"/>
    <property type="match status" value="1"/>
</dbReference>
<dbReference type="SMART" id="SM00848">
    <property type="entry name" value="Inhibitor_I29"/>
    <property type="match status" value="1"/>
</dbReference>
<evidence type="ECO:0000256" key="6">
    <source>
        <dbReference type="ARBA" id="ARBA00023157"/>
    </source>
</evidence>
<dbReference type="CDD" id="cd02248">
    <property type="entry name" value="Peptidase_C1A"/>
    <property type="match status" value="1"/>
</dbReference>
<dbReference type="InterPro" id="IPR000169">
    <property type="entry name" value="Pept_cys_AS"/>
</dbReference>
<evidence type="ECO:0000259" key="8">
    <source>
        <dbReference type="SMART" id="SM00645"/>
    </source>
</evidence>
<dbReference type="Gene3D" id="3.90.70.10">
    <property type="entry name" value="Cysteine proteinases"/>
    <property type="match status" value="1"/>
</dbReference>
<dbReference type="PRINTS" id="PR00705">
    <property type="entry name" value="PAPAIN"/>
</dbReference>
<comment type="similarity">
    <text evidence="1">Belongs to the peptidase C1 family.</text>
</comment>
<dbReference type="SMART" id="SM00645">
    <property type="entry name" value="Pept_C1"/>
    <property type="match status" value="1"/>
</dbReference>
<dbReference type="InterPro" id="IPR025660">
    <property type="entry name" value="Pept_his_AS"/>
</dbReference>
<feature type="chain" id="PRO_5021369487" evidence="7">
    <location>
        <begin position="23"/>
        <end position="347"/>
    </location>
</feature>
<organism evidence="10">
    <name type="scientific">Lethenteron camtschaticum</name>
    <name type="common">Japanese lamprey</name>
    <name type="synonym">Lampetra japonica</name>
    <dbReference type="NCBI Taxonomy" id="980415"/>
    <lineage>
        <taxon>Eukaryota</taxon>
        <taxon>Metazoa</taxon>
        <taxon>Chordata</taxon>
        <taxon>Craniata</taxon>
        <taxon>Vertebrata</taxon>
        <taxon>Cyclostomata</taxon>
        <taxon>Hyperoartia</taxon>
        <taxon>Petromyzontiformes</taxon>
        <taxon>Petromyzontidae</taxon>
        <taxon>Lethenteron</taxon>
    </lineage>
</organism>
<dbReference type="InterPro" id="IPR039417">
    <property type="entry name" value="Peptidase_C1A_papain-like"/>
</dbReference>
<evidence type="ECO:0000256" key="7">
    <source>
        <dbReference type="SAM" id="SignalP"/>
    </source>
</evidence>
<dbReference type="FunFam" id="3.90.70.10:FF:000006">
    <property type="entry name" value="Cathepsin S"/>
    <property type="match status" value="1"/>
</dbReference>
<dbReference type="InterPro" id="IPR013201">
    <property type="entry name" value="Prot_inhib_I29"/>
</dbReference>
<dbReference type="PROSITE" id="PS00139">
    <property type="entry name" value="THIOL_PROTEASE_CYS"/>
    <property type="match status" value="1"/>
</dbReference>
<accession>A0A4Y5JTT6</accession>
<name>A0A4Y5JTT6_LETCA</name>
<dbReference type="EMBL" id="MK676079">
    <property type="protein sequence ID" value="QCG74718.1"/>
    <property type="molecule type" value="mRNA"/>
</dbReference>
<evidence type="ECO:0000256" key="2">
    <source>
        <dbReference type="ARBA" id="ARBA00022670"/>
    </source>
</evidence>
<keyword evidence="2" id="KW-0645">Protease</keyword>
<protein>
    <submittedName>
        <fullName evidence="10">Cathepsin 2</fullName>
    </submittedName>
</protein>
<evidence type="ECO:0000256" key="3">
    <source>
        <dbReference type="ARBA" id="ARBA00022801"/>
    </source>
</evidence>
<dbReference type="InterPro" id="IPR000668">
    <property type="entry name" value="Peptidase_C1A_C"/>
</dbReference>
<dbReference type="InterPro" id="IPR025661">
    <property type="entry name" value="Pept_asp_AS"/>
</dbReference>
<dbReference type="Pfam" id="PF08246">
    <property type="entry name" value="Inhibitor_I29"/>
    <property type="match status" value="1"/>
</dbReference>
<dbReference type="Pfam" id="PF00112">
    <property type="entry name" value="Peptidase_C1"/>
    <property type="match status" value="1"/>
</dbReference>
<keyword evidence="3" id="KW-0378">Hydrolase</keyword>
<dbReference type="InterPro" id="IPR013128">
    <property type="entry name" value="Peptidase_C1A"/>
</dbReference>
<dbReference type="PROSITE" id="PS00640">
    <property type="entry name" value="THIOL_PROTEASE_ASN"/>
    <property type="match status" value="1"/>
</dbReference>
<keyword evidence="6" id="KW-1015">Disulfide bond</keyword>
<evidence type="ECO:0000256" key="4">
    <source>
        <dbReference type="ARBA" id="ARBA00022807"/>
    </source>
</evidence>
<evidence type="ECO:0000259" key="9">
    <source>
        <dbReference type="SMART" id="SM00848"/>
    </source>
</evidence>
<keyword evidence="4" id="KW-0788">Thiol protease</keyword>
<keyword evidence="7" id="KW-0732">Signal</keyword>
<keyword evidence="5" id="KW-0865">Zymogen</keyword>
<sequence length="347" mass="38686">MQRTGWSRVAVLLACLVALVGALAVSRPDPALDGHWEAWTAYFKKAYTQTDGIKRRLIWEENMRFVDRHNLEHSMGLHSYTLGMNHLADLTVDEFRKTMNGYRRGSRERHEGHHTSTFLAPENYEVPQSMDWRDQGLVTPIKNQGQCGSCWAFSSTGALEGQWKRRSGELVPLSEQNLLDCSRPEGTEGCGGGWMDDAFQYVLDQGGIDSESDYPYTATDVDSCHYDPSRMVAQMSGFVDVRKGSEKDLITAVASVGPVSVAIDAGHQSFQLYESGIYYEPECNSTELDHAVLVVGFGLKGRGENGKKFWIVKNSWSTSWGDEGYILMARDRKNNCGIASAASYPLV</sequence>
<dbReference type="AlphaFoldDB" id="A0A4Y5JTT6"/>
<dbReference type="PROSITE" id="PS00639">
    <property type="entry name" value="THIOL_PROTEASE_HIS"/>
    <property type="match status" value="1"/>
</dbReference>
<feature type="domain" description="Cathepsin propeptide inhibitor" evidence="9">
    <location>
        <begin position="36"/>
        <end position="95"/>
    </location>
</feature>